<dbReference type="InterPro" id="IPR004046">
    <property type="entry name" value="GST_C"/>
</dbReference>
<dbReference type="Gene3D" id="1.20.1050.10">
    <property type="match status" value="1"/>
</dbReference>
<protein>
    <submittedName>
        <fullName evidence="4">Glutathione S-transferase</fullName>
    </submittedName>
</protein>
<dbReference type="SUPFAM" id="SSF47616">
    <property type="entry name" value="GST C-terminal domain-like"/>
    <property type="match status" value="1"/>
</dbReference>
<dbReference type="PROSITE" id="PS50405">
    <property type="entry name" value="GST_CTER"/>
    <property type="match status" value="1"/>
</dbReference>
<gene>
    <name evidence="4" type="ORF">SAMN05216258_104393</name>
</gene>
<dbReference type="PROSITE" id="PS50404">
    <property type="entry name" value="GST_NTER"/>
    <property type="match status" value="1"/>
</dbReference>
<accession>A0A1I3FMU9</accession>
<keyword evidence="4" id="KW-0808">Transferase</keyword>
<dbReference type="Pfam" id="PF02798">
    <property type="entry name" value="GST_N"/>
    <property type="match status" value="1"/>
</dbReference>
<dbReference type="Proteomes" id="UP000199377">
    <property type="component" value="Unassembled WGS sequence"/>
</dbReference>
<comment type="similarity">
    <text evidence="1">Belongs to the GST superfamily.</text>
</comment>
<dbReference type="InterPro" id="IPR036249">
    <property type="entry name" value="Thioredoxin-like_sf"/>
</dbReference>
<dbReference type="AlphaFoldDB" id="A0A1I3FMU9"/>
<keyword evidence="5" id="KW-1185">Reference proteome</keyword>
<reference evidence="4 5" key="1">
    <citation type="submission" date="2016-10" db="EMBL/GenBank/DDBJ databases">
        <authorList>
            <person name="de Groot N.N."/>
        </authorList>
    </citation>
    <scope>NUCLEOTIDE SEQUENCE [LARGE SCALE GENOMIC DNA]</scope>
    <source>
        <strain evidence="4 5">CGMCC 1.11030</strain>
    </source>
</reference>
<evidence type="ECO:0000259" key="2">
    <source>
        <dbReference type="PROSITE" id="PS50404"/>
    </source>
</evidence>
<evidence type="ECO:0000313" key="5">
    <source>
        <dbReference type="Proteomes" id="UP000199377"/>
    </source>
</evidence>
<dbReference type="SFLD" id="SFLDG00358">
    <property type="entry name" value="Main_(cytGST)"/>
    <property type="match status" value="1"/>
</dbReference>
<dbReference type="InterPro" id="IPR004045">
    <property type="entry name" value="Glutathione_S-Trfase_N"/>
</dbReference>
<dbReference type="PANTHER" id="PTHR44051">
    <property type="entry name" value="GLUTATHIONE S-TRANSFERASE-RELATED"/>
    <property type="match status" value="1"/>
</dbReference>
<dbReference type="GO" id="GO:0016740">
    <property type="term" value="F:transferase activity"/>
    <property type="evidence" value="ECO:0007669"/>
    <property type="project" value="UniProtKB-KW"/>
</dbReference>
<dbReference type="RefSeq" id="WP_092859674.1">
    <property type="nucleotide sequence ID" value="NZ_FOQH01000004.1"/>
</dbReference>
<dbReference type="OrthoDB" id="9810080at2"/>
<name>A0A1I3FMU9_9RHOB</name>
<dbReference type="EMBL" id="FOQH01000004">
    <property type="protein sequence ID" value="SFI12553.1"/>
    <property type="molecule type" value="Genomic_DNA"/>
</dbReference>
<dbReference type="Gene3D" id="3.40.30.10">
    <property type="entry name" value="Glutaredoxin"/>
    <property type="match status" value="1"/>
</dbReference>
<feature type="domain" description="GST C-terminal" evidence="3">
    <location>
        <begin position="86"/>
        <end position="208"/>
    </location>
</feature>
<dbReference type="STRING" id="1114924.SAMN05216258_104393"/>
<proteinExistence type="inferred from homology"/>
<dbReference type="SUPFAM" id="SSF52833">
    <property type="entry name" value="Thioredoxin-like"/>
    <property type="match status" value="1"/>
</dbReference>
<dbReference type="InterPro" id="IPR040079">
    <property type="entry name" value="Glutathione_S-Trfase"/>
</dbReference>
<dbReference type="InterPro" id="IPR010987">
    <property type="entry name" value="Glutathione-S-Trfase_C-like"/>
</dbReference>
<dbReference type="InterPro" id="IPR036282">
    <property type="entry name" value="Glutathione-S-Trfase_C_sf"/>
</dbReference>
<organism evidence="4 5">
    <name type="scientific">Albimonas pacifica</name>
    <dbReference type="NCBI Taxonomy" id="1114924"/>
    <lineage>
        <taxon>Bacteria</taxon>
        <taxon>Pseudomonadati</taxon>
        <taxon>Pseudomonadota</taxon>
        <taxon>Alphaproteobacteria</taxon>
        <taxon>Rhodobacterales</taxon>
        <taxon>Paracoccaceae</taxon>
        <taxon>Albimonas</taxon>
    </lineage>
</organism>
<dbReference type="PANTHER" id="PTHR44051:SF2">
    <property type="entry name" value="HYPOTHETICAL GLUTATHIONE S-TRANSFERASE LIKE PROTEIN"/>
    <property type="match status" value="1"/>
</dbReference>
<sequence length="208" mass="23768">MPAYKLTCFGQSGNAFKPALYFALSGTEWEPAWINFFKGEHKDAAYTSKNDQAQVPILEHGDVTIAQSAVILDYLVGQIGQFGWSSEEERREIWKWVMWDNYSFTSMFAPYRFFANFVPEEKRDPGAMAFMDMRMKNALKTLESHMQGREWVALDRPTIADISIAGYCYYGDEVPFDFADYPAISAWKDRLAALPGFVPPYELMPTSA</sequence>
<evidence type="ECO:0000313" key="4">
    <source>
        <dbReference type="EMBL" id="SFI12553.1"/>
    </source>
</evidence>
<feature type="domain" description="GST N-terminal" evidence="2">
    <location>
        <begin position="2"/>
        <end position="83"/>
    </location>
</feature>
<dbReference type="Pfam" id="PF00043">
    <property type="entry name" value="GST_C"/>
    <property type="match status" value="1"/>
</dbReference>
<dbReference type="SFLD" id="SFLDS00019">
    <property type="entry name" value="Glutathione_Transferase_(cytos"/>
    <property type="match status" value="1"/>
</dbReference>
<evidence type="ECO:0000256" key="1">
    <source>
        <dbReference type="RuleBase" id="RU003494"/>
    </source>
</evidence>
<evidence type="ECO:0000259" key="3">
    <source>
        <dbReference type="PROSITE" id="PS50405"/>
    </source>
</evidence>